<proteinExistence type="predicted"/>
<feature type="non-terminal residue" evidence="2">
    <location>
        <position position="101"/>
    </location>
</feature>
<feature type="compositionally biased region" description="Polar residues" evidence="1">
    <location>
        <begin position="82"/>
        <end position="101"/>
    </location>
</feature>
<keyword evidence="2" id="KW-0689">Ribosomal protein</keyword>
<evidence type="ECO:0000313" key="2">
    <source>
        <dbReference type="EMBL" id="GIQ90284.1"/>
    </source>
</evidence>
<comment type="caution">
    <text evidence="2">The sequence shown here is derived from an EMBL/GenBank/DDBJ whole genome shotgun (WGS) entry which is preliminary data.</text>
</comment>
<organism evidence="2 3">
    <name type="scientific">Kipferlia bialata</name>
    <dbReference type="NCBI Taxonomy" id="797122"/>
    <lineage>
        <taxon>Eukaryota</taxon>
        <taxon>Metamonada</taxon>
        <taxon>Carpediemonas-like organisms</taxon>
        <taxon>Kipferlia</taxon>
    </lineage>
</organism>
<dbReference type="EMBL" id="BDIP01005995">
    <property type="protein sequence ID" value="GIQ90284.1"/>
    <property type="molecule type" value="Genomic_DNA"/>
</dbReference>
<feature type="region of interest" description="Disordered" evidence="1">
    <location>
        <begin position="63"/>
        <end position="101"/>
    </location>
</feature>
<dbReference type="Proteomes" id="UP000265618">
    <property type="component" value="Unassembled WGS sequence"/>
</dbReference>
<evidence type="ECO:0000256" key="1">
    <source>
        <dbReference type="SAM" id="MobiDB-lite"/>
    </source>
</evidence>
<sequence>GDYTHDVLSDQRKLRDRYAKLQSQASTEAEHQISLLTKRIKVLQKHLAKNPDSKTIPSAYYRVTHQSRAGSRQGIRRERSASRGQAVSASPYMQTSATQHR</sequence>
<accession>A0A9K3GNF4</accession>
<keyword evidence="2" id="KW-0687">Ribonucleoprotein</keyword>
<reference evidence="2 3" key="1">
    <citation type="journal article" date="2018" name="PLoS ONE">
        <title>The draft genome of Kipferlia bialata reveals reductive genome evolution in fornicate parasites.</title>
        <authorList>
            <person name="Tanifuji G."/>
            <person name="Takabayashi S."/>
            <person name="Kume K."/>
            <person name="Takagi M."/>
            <person name="Nakayama T."/>
            <person name="Kamikawa R."/>
            <person name="Inagaki Y."/>
            <person name="Hashimoto T."/>
        </authorList>
    </citation>
    <scope>NUCLEOTIDE SEQUENCE [LARGE SCALE GENOMIC DNA]</scope>
    <source>
        <strain evidence="2">NY0173</strain>
    </source>
</reference>
<evidence type="ECO:0000313" key="3">
    <source>
        <dbReference type="Proteomes" id="UP000265618"/>
    </source>
</evidence>
<protein>
    <submittedName>
        <fullName evidence="2">Ribosomal protein S15</fullName>
    </submittedName>
</protein>
<gene>
    <name evidence="2" type="ORF">KIPB_013019</name>
</gene>
<name>A0A9K3GNF4_9EUKA</name>
<dbReference type="AlphaFoldDB" id="A0A9K3GNF4"/>
<keyword evidence="3" id="KW-1185">Reference proteome</keyword>
<dbReference type="GO" id="GO:0005840">
    <property type="term" value="C:ribosome"/>
    <property type="evidence" value="ECO:0007669"/>
    <property type="project" value="UniProtKB-KW"/>
</dbReference>
<feature type="non-terminal residue" evidence="2">
    <location>
        <position position="1"/>
    </location>
</feature>